<evidence type="ECO:0000313" key="3">
    <source>
        <dbReference type="EMBL" id="MBK6300776.1"/>
    </source>
</evidence>
<feature type="transmembrane region" description="Helical" evidence="1">
    <location>
        <begin position="217"/>
        <end position="234"/>
    </location>
</feature>
<gene>
    <name evidence="3" type="ORF">IPF40_06895</name>
</gene>
<feature type="transmembrane region" description="Helical" evidence="1">
    <location>
        <begin position="173"/>
        <end position="197"/>
    </location>
</feature>
<dbReference type="InterPro" id="IPR052020">
    <property type="entry name" value="Cyclic_di-GMP/3'3'-cGAMP_PDE"/>
</dbReference>
<sequence>MNAPDIALGVVRGPAHGVRRRLTARWVVHVAVAVAVIGTINTIRNPGPFLSAWLVVSSFAVLIGVGEYFRFPVEDGRQLAPMTLATGLAFALTSVSWQVDLTHLAPGPIVMVSAIAMLCGALPHAARGRSLRVEEMAARFLAIFVTALLFRWAPLWSGRTLLEVDATWVGSRWPVAVLLAVIAAIGLFTFLGLSALVMASRSAGSLRQAFLDEVRSGAGLGLALSATGALIALAERPLGVLALPLFLVPLVLTQFALRQYAAIRATYAQTVRVLSRLTEMGGFTRAGHPDRVAELCVAVGRDLGLSGRDIRNLENAALLHDIGQVALRAPIPAGATLMAAPADQRRIASDSADIVRKTGLPPEVAIAVEHQATPYRVVREHRQQVPMLSRIVKVANAYDDLVGGSIALRRREAAVERIHLGLGYEYDPRVVDSLVRVLARRHTKGP</sequence>
<comment type="caution">
    <text evidence="3">The sequence shown here is derived from an EMBL/GenBank/DDBJ whole genome shotgun (WGS) entry which is preliminary data.</text>
</comment>
<dbReference type="SUPFAM" id="SSF109604">
    <property type="entry name" value="HD-domain/PDEase-like"/>
    <property type="match status" value="1"/>
</dbReference>
<evidence type="ECO:0000313" key="4">
    <source>
        <dbReference type="Proteomes" id="UP000718281"/>
    </source>
</evidence>
<keyword evidence="1" id="KW-1133">Transmembrane helix</keyword>
<dbReference type="CDD" id="cd00077">
    <property type="entry name" value="HDc"/>
    <property type="match status" value="1"/>
</dbReference>
<proteinExistence type="predicted"/>
<dbReference type="Gene3D" id="1.10.3210.10">
    <property type="entry name" value="Hypothetical protein af1432"/>
    <property type="match status" value="1"/>
</dbReference>
<feature type="transmembrane region" description="Helical" evidence="1">
    <location>
        <begin position="240"/>
        <end position="257"/>
    </location>
</feature>
<feature type="transmembrane region" description="Helical" evidence="1">
    <location>
        <begin position="26"/>
        <end position="43"/>
    </location>
</feature>
<dbReference type="Proteomes" id="UP000718281">
    <property type="component" value="Unassembled WGS sequence"/>
</dbReference>
<dbReference type="AlphaFoldDB" id="A0A934X484"/>
<evidence type="ECO:0000256" key="1">
    <source>
        <dbReference type="SAM" id="Phobius"/>
    </source>
</evidence>
<dbReference type="PANTHER" id="PTHR45228">
    <property type="entry name" value="CYCLIC DI-GMP PHOSPHODIESTERASE TM_0186-RELATED"/>
    <property type="match status" value="1"/>
</dbReference>
<reference evidence="3 4" key="1">
    <citation type="submission" date="2020-10" db="EMBL/GenBank/DDBJ databases">
        <title>Connecting structure to function with the recovery of over 1000 high-quality activated sludge metagenome-assembled genomes encoding full-length rRNA genes using long-read sequencing.</title>
        <authorList>
            <person name="Singleton C.M."/>
            <person name="Petriglieri F."/>
            <person name="Kristensen J.M."/>
            <person name="Kirkegaard R.H."/>
            <person name="Michaelsen T.Y."/>
            <person name="Andersen M.H."/>
            <person name="Karst S.M."/>
            <person name="Dueholm M.S."/>
            <person name="Nielsen P.H."/>
            <person name="Albertsen M."/>
        </authorList>
    </citation>
    <scope>NUCLEOTIDE SEQUENCE [LARGE SCALE GENOMIC DNA]</scope>
    <source>
        <strain evidence="3">AalE_18-Q3-R2-46_BAT3C.188</strain>
    </source>
</reference>
<dbReference type="SMART" id="SM00471">
    <property type="entry name" value="HDc"/>
    <property type="match status" value="1"/>
</dbReference>
<accession>A0A934X484</accession>
<feature type="transmembrane region" description="Helical" evidence="1">
    <location>
        <begin position="136"/>
        <end position="153"/>
    </location>
</feature>
<feature type="transmembrane region" description="Helical" evidence="1">
    <location>
        <begin position="81"/>
        <end position="99"/>
    </location>
</feature>
<keyword evidence="1" id="KW-0812">Transmembrane</keyword>
<name>A0A934X484_9MICO</name>
<feature type="transmembrane region" description="Helical" evidence="1">
    <location>
        <begin position="105"/>
        <end position="124"/>
    </location>
</feature>
<dbReference type="InterPro" id="IPR003607">
    <property type="entry name" value="HD/PDEase_dom"/>
</dbReference>
<dbReference type="Pfam" id="PF01966">
    <property type="entry name" value="HD"/>
    <property type="match status" value="1"/>
</dbReference>
<keyword evidence="1" id="KW-0472">Membrane</keyword>
<evidence type="ECO:0000259" key="2">
    <source>
        <dbReference type="SMART" id="SM00471"/>
    </source>
</evidence>
<feature type="domain" description="HD/PDEase" evidence="2">
    <location>
        <begin position="281"/>
        <end position="410"/>
    </location>
</feature>
<dbReference type="PANTHER" id="PTHR45228:SF4">
    <property type="entry name" value="LIPOPROTEIN"/>
    <property type="match status" value="1"/>
</dbReference>
<organism evidence="3 4">
    <name type="scientific">Candidatus Phosphoribacter hodrii</name>
    <dbReference type="NCBI Taxonomy" id="2953743"/>
    <lineage>
        <taxon>Bacteria</taxon>
        <taxon>Bacillati</taxon>
        <taxon>Actinomycetota</taxon>
        <taxon>Actinomycetes</taxon>
        <taxon>Micrococcales</taxon>
        <taxon>Dermatophilaceae</taxon>
        <taxon>Candidatus Phosphoribacter</taxon>
    </lineage>
</organism>
<feature type="transmembrane region" description="Helical" evidence="1">
    <location>
        <begin position="49"/>
        <end position="69"/>
    </location>
</feature>
<dbReference type="InterPro" id="IPR006674">
    <property type="entry name" value="HD_domain"/>
</dbReference>
<dbReference type="EMBL" id="JADIXZ010000004">
    <property type="protein sequence ID" value="MBK6300776.1"/>
    <property type="molecule type" value="Genomic_DNA"/>
</dbReference>
<protein>
    <submittedName>
        <fullName evidence="3">HD domain-containing protein</fullName>
    </submittedName>
</protein>